<dbReference type="InterPro" id="IPR013783">
    <property type="entry name" value="Ig-like_fold"/>
</dbReference>
<feature type="domain" description="Ig-like" evidence="4">
    <location>
        <begin position="23"/>
        <end position="113"/>
    </location>
</feature>
<evidence type="ECO:0000256" key="3">
    <source>
        <dbReference type="ARBA" id="ARBA00043265"/>
    </source>
</evidence>
<dbReference type="AlphaFoldDB" id="A0A3B3VHX2"/>
<organism evidence="5 6">
    <name type="scientific">Poecilia latipinna</name>
    <name type="common">sailfin molly</name>
    <dbReference type="NCBI Taxonomy" id="48699"/>
    <lineage>
        <taxon>Eukaryota</taxon>
        <taxon>Metazoa</taxon>
        <taxon>Chordata</taxon>
        <taxon>Craniata</taxon>
        <taxon>Vertebrata</taxon>
        <taxon>Euteleostomi</taxon>
        <taxon>Actinopterygii</taxon>
        <taxon>Neopterygii</taxon>
        <taxon>Teleostei</taxon>
        <taxon>Neoteleostei</taxon>
        <taxon>Acanthomorphata</taxon>
        <taxon>Ovalentaria</taxon>
        <taxon>Atherinomorphae</taxon>
        <taxon>Cyprinodontiformes</taxon>
        <taxon>Poeciliidae</taxon>
        <taxon>Poeciliinae</taxon>
        <taxon>Poecilia</taxon>
    </lineage>
</organism>
<dbReference type="GO" id="GO:0019814">
    <property type="term" value="C:immunoglobulin complex"/>
    <property type="evidence" value="ECO:0007669"/>
    <property type="project" value="UniProtKB-KW"/>
</dbReference>
<dbReference type="GeneTree" id="ENSGT01020000230358"/>
<dbReference type="SUPFAM" id="SSF48726">
    <property type="entry name" value="Immunoglobulin"/>
    <property type="match status" value="1"/>
</dbReference>
<dbReference type="Pfam" id="PF07686">
    <property type="entry name" value="V-set"/>
    <property type="match status" value="1"/>
</dbReference>
<dbReference type="Gene3D" id="2.60.40.10">
    <property type="entry name" value="Immunoglobulins"/>
    <property type="match status" value="1"/>
</dbReference>
<sequence length="113" mass="12573">MFMLTGVGGQTLTESEPVLKRPGESHTLTCTLSVDKFGDYWMNWVREAPGKGLEWVAIISFWAGNDGSNTAYSSRVDGRIEITRENSNSLVHLKLSNLKPEDSAVYYCARNAQ</sequence>
<keyword evidence="1" id="KW-0391">Immunity</keyword>
<dbReference type="PANTHER" id="PTHR23266">
    <property type="entry name" value="IMMUNOGLOBULIN HEAVY CHAIN"/>
    <property type="match status" value="1"/>
</dbReference>
<accession>A0A3B3VHX2</accession>
<dbReference type="PROSITE" id="PS50835">
    <property type="entry name" value="IG_LIKE"/>
    <property type="match status" value="1"/>
</dbReference>
<keyword evidence="2" id="KW-1064">Adaptive immunity</keyword>
<dbReference type="Ensembl" id="ENSPLAT00000002908.1">
    <property type="protein sequence ID" value="ENSPLAP00000024621.1"/>
    <property type="gene ID" value="ENSPLAG00000010988.1"/>
</dbReference>
<reference evidence="5" key="2">
    <citation type="submission" date="2025-09" db="UniProtKB">
        <authorList>
            <consortium name="Ensembl"/>
        </authorList>
    </citation>
    <scope>IDENTIFICATION</scope>
</reference>
<evidence type="ECO:0000313" key="5">
    <source>
        <dbReference type="Ensembl" id="ENSPLAP00000024621.1"/>
    </source>
</evidence>
<dbReference type="InterPro" id="IPR007110">
    <property type="entry name" value="Ig-like_dom"/>
</dbReference>
<dbReference type="SMART" id="SM00406">
    <property type="entry name" value="IGv"/>
    <property type="match status" value="1"/>
</dbReference>
<dbReference type="InterPro" id="IPR050199">
    <property type="entry name" value="IgHV"/>
</dbReference>
<dbReference type="InterPro" id="IPR013106">
    <property type="entry name" value="Ig_V-set"/>
</dbReference>
<evidence type="ECO:0000313" key="6">
    <source>
        <dbReference type="Proteomes" id="UP000261500"/>
    </source>
</evidence>
<protein>
    <submittedName>
        <fullName evidence="5">Immunoglobulin heavy variable 6-1</fullName>
    </submittedName>
</protein>
<evidence type="ECO:0000256" key="2">
    <source>
        <dbReference type="ARBA" id="ARBA00023130"/>
    </source>
</evidence>
<dbReference type="GO" id="GO:0005576">
    <property type="term" value="C:extracellular region"/>
    <property type="evidence" value="ECO:0007669"/>
    <property type="project" value="UniProtKB-ARBA"/>
</dbReference>
<name>A0A3B3VHX2_9TELE</name>
<keyword evidence="6" id="KW-1185">Reference proteome</keyword>
<keyword evidence="3" id="KW-1280">Immunoglobulin</keyword>
<evidence type="ECO:0000256" key="1">
    <source>
        <dbReference type="ARBA" id="ARBA00022859"/>
    </source>
</evidence>
<dbReference type="InterPro" id="IPR036179">
    <property type="entry name" value="Ig-like_dom_sf"/>
</dbReference>
<dbReference type="Proteomes" id="UP000261500">
    <property type="component" value="Unplaced"/>
</dbReference>
<dbReference type="GO" id="GO:0002250">
    <property type="term" value="P:adaptive immune response"/>
    <property type="evidence" value="ECO:0007669"/>
    <property type="project" value="UniProtKB-KW"/>
</dbReference>
<evidence type="ECO:0000259" key="4">
    <source>
        <dbReference type="PROSITE" id="PS50835"/>
    </source>
</evidence>
<proteinExistence type="predicted"/>
<reference evidence="5" key="1">
    <citation type="submission" date="2025-08" db="UniProtKB">
        <authorList>
            <consortium name="Ensembl"/>
        </authorList>
    </citation>
    <scope>IDENTIFICATION</scope>
</reference>